<name>A0A8J5G3W6_ZINOF</name>
<evidence type="ECO:0000313" key="2">
    <source>
        <dbReference type="EMBL" id="KAG6499311.1"/>
    </source>
</evidence>
<sequence length="163" mass="17108">MVQGVWICDIYSSEETSVAISGMDGKDVHGQMVRVNYTTDRTGGFRGGGYGGWAGGGRNPVADARTGRSRSTLGHKKGDAGVFACGKGPVVWCSREGGRLLGARRKEEIAGRATRVREEEAGSRVVLVRGSEKRPAELGEGEGGGVVRARERRGSSAPCGELG</sequence>
<protein>
    <submittedName>
        <fullName evidence="2">Uncharacterized protein</fullName>
    </submittedName>
</protein>
<dbReference type="EMBL" id="JACMSC010000011">
    <property type="protein sequence ID" value="KAG6499311.1"/>
    <property type="molecule type" value="Genomic_DNA"/>
</dbReference>
<proteinExistence type="predicted"/>
<reference evidence="2 3" key="1">
    <citation type="submission" date="2020-08" db="EMBL/GenBank/DDBJ databases">
        <title>Plant Genome Project.</title>
        <authorList>
            <person name="Zhang R.-G."/>
        </authorList>
    </citation>
    <scope>NUCLEOTIDE SEQUENCE [LARGE SCALE GENOMIC DNA]</scope>
    <source>
        <tissue evidence="2">Rhizome</tissue>
    </source>
</reference>
<dbReference type="InterPro" id="IPR035979">
    <property type="entry name" value="RBD_domain_sf"/>
</dbReference>
<feature type="region of interest" description="Disordered" evidence="1">
    <location>
        <begin position="128"/>
        <end position="163"/>
    </location>
</feature>
<dbReference type="SUPFAM" id="SSF54928">
    <property type="entry name" value="RNA-binding domain, RBD"/>
    <property type="match status" value="1"/>
</dbReference>
<keyword evidence="3" id="KW-1185">Reference proteome</keyword>
<evidence type="ECO:0000256" key="1">
    <source>
        <dbReference type="SAM" id="MobiDB-lite"/>
    </source>
</evidence>
<accession>A0A8J5G3W6</accession>
<dbReference type="AlphaFoldDB" id="A0A8J5G3W6"/>
<gene>
    <name evidence="2" type="ORF">ZIOFF_039070</name>
</gene>
<dbReference type="GO" id="GO:0003676">
    <property type="term" value="F:nucleic acid binding"/>
    <property type="evidence" value="ECO:0007669"/>
    <property type="project" value="InterPro"/>
</dbReference>
<dbReference type="Proteomes" id="UP000734854">
    <property type="component" value="Unassembled WGS sequence"/>
</dbReference>
<comment type="caution">
    <text evidence="2">The sequence shown here is derived from an EMBL/GenBank/DDBJ whole genome shotgun (WGS) entry which is preliminary data.</text>
</comment>
<organism evidence="2 3">
    <name type="scientific">Zingiber officinale</name>
    <name type="common">Ginger</name>
    <name type="synonym">Amomum zingiber</name>
    <dbReference type="NCBI Taxonomy" id="94328"/>
    <lineage>
        <taxon>Eukaryota</taxon>
        <taxon>Viridiplantae</taxon>
        <taxon>Streptophyta</taxon>
        <taxon>Embryophyta</taxon>
        <taxon>Tracheophyta</taxon>
        <taxon>Spermatophyta</taxon>
        <taxon>Magnoliopsida</taxon>
        <taxon>Liliopsida</taxon>
        <taxon>Zingiberales</taxon>
        <taxon>Zingiberaceae</taxon>
        <taxon>Zingiber</taxon>
    </lineage>
</organism>
<evidence type="ECO:0000313" key="3">
    <source>
        <dbReference type="Proteomes" id="UP000734854"/>
    </source>
</evidence>